<dbReference type="InterPro" id="IPR011990">
    <property type="entry name" value="TPR-like_helical_dom_sf"/>
</dbReference>
<dbReference type="Proteomes" id="UP000002011">
    <property type="component" value="Chromosome"/>
</dbReference>
<comment type="subcellular location">
    <subcellularLocation>
        <location evidence="1">Cell outer membrane</location>
    </subcellularLocation>
</comment>
<keyword evidence="4" id="KW-0472">Membrane</keyword>
<evidence type="ECO:0000256" key="2">
    <source>
        <dbReference type="ARBA" id="ARBA00006275"/>
    </source>
</evidence>
<name>C6VTP1_DYAFD</name>
<evidence type="ECO:0000256" key="6">
    <source>
        <dbReference type="SAM" id="SignalP"/>
    </source>
</evidence>
<dbReference type="EMBL" id="CP001619">
    <property type="protein sequence ID" value="ACT92984.1"/>
    <property type="molecule type" value="Genomic_DNA"/>
</dbReference>
<dbReference type="CDD" id="cd08977">
    <property type="entry name" value="SusD"/>
    <property type="match status" value="1"/>
</dbReference>
<evidence type="ECO:0000313" key="9">
    <source>
        <dbReference type="EMBL" id="ACT92984.1"/>
    </source>
</evidence>
<feature type="signal peptide" evidence="6">
    <location>
        <begin position="1"/>
        <end position="23"/>
    </location>
</feature>
<dbReference type="AlphaFoldDB" id="C6VTP1"/>
<gene>
    <name evidence="9" type="ordered locus">Dfer_1743</name>
</gene>
<dbReference type="HOGENOM" id="CLU_015553_3_1_10"/>
<feature type="chain" id="PRO_5002971886" evidence="6">
    <location>
        <begin position="24"/>
        <end position="466"/>
    </location>
</feature>
<protein>
    <submittedName>
        <fullName evidence="9">RagB/SusD domain protein</fullName>
    </submittedName>
</protein>
<evidence type="ECO:0000256" key="1">
    <source>
        <dbReference type="ARBA" id="ARBA00004442"/>
    </source>
</evidence>
<dbReference type="Pfam" id="PF14322">
    <property type="entry name" value="SusD-like_3"/>
    <property type="match status" value="1"/>
</dbReference>
<accession>C6VTP1</accession>
<dbReference type="Pfam" id="PF07980">
    <property type="entry name" value="SusD_RagB"/>
    <property type="match status" value="1"/>
</dbReference>
<dbReference type="SUPFAM" id="SSF48452">
    <property type="entry name" value="TPR-like"/>
    <property type="match status" value="1"/>
</dbReference>
<dbReference type="RefSeq" id="WP_015811238.1">
    <property type="nucleotide sequence ID" value="NC_013037.1"/>
</dbReference>
<dbReference type="Gene3D" id="1.25.40.390">
    <property type="match status" value="1"/>
</dbReference>
<evidence type="ECO:0000313" key="10">
    <source>
        <dbReference type="Proteomes" id="UP000002011"/>
    </source>
</evidence>
<reference evidence="9 10" key="1">
    <citation type="journal article" date="2009" name="Stand. Genomic Sci.">
        <title>Complete genome sequence of Dyadobacter fermentans type strain (NS114).</title>
        <authorList>
            <person name="Lang E."/>
            <person name="Lapidus A."/>
            <person name="Chertkov O."/>
            <person name="Brettin T."/>
            <person name="Detter J.C."/>
            <person name="Han C."/>
            <person name="Copeland A."/>
            <person name="Glavina Del Rio T."/>
            <person name="Nolan M."/>
            <person name="Chen F."/>
            <person name="Lucas S."/>
            <person name="Tice H."/>
            <person name="Cheng J.F."/>
            <person name="Land M."/>
            <person name="Hauser L."/>
            <person name="Chang Y.J."/>
            <person name="Jeffries C.D."/>
            <person name="Kopitz M."/>
            <person name="Bruce D."/>
            <person name="Goodwin L."/>
            <person name="Pitluck S."/>
            <person name="Ovchinnikova G."/>
            <person name="Pati A."/>
            <person name="Ivanova N."/>
            <person name="Mavrommatis K."/>
            <person name="Chen A."/>
            <person name="Palaniappan K."/>
            <person name="Chain P."/>
            <person name="Bristow J."/>
            <person name="Eisen J.A."/>
            <person name="Markowitz V."/>
            <person name="Hugenholtz P."/>
            <person name="Goker M."/>
            <person name="Rohde M."/>
            <person name="Kyrpides N.C."/>
            <person name="Klenk H.P."/>
        </authorList>
    </citation>
    <scope>NUCLEOTIDE SEQUENCE [LARGE SCALE GENOMIC DNA]</scope>
    <source>
        <strain evidence="10">ATCC 700827 / DSM 18053 / CIP 107007 / KCTC 52180 / NS114</strain>
    </source>
</reference>
<organism evidence="9 10">
    <name type="scientific">Dyadobacter fermentans (strain ATCC 700827 / DSM 18053 / CIP 107007 / KCTC 52180 / NS114)</name>
    <dbReference type="NCBI Taxonomy" id="471854"/>
    <lineage>
        <taxon>Bacteria</taxon>
        <taxon>Pseudomonadati</taxon>
        <taxon>Bacteroidota</taxon>
        <taxon>Cytophagia</taxon>
        <taxon>Cytophagales</taxon>
        <taxon>Spirosomataceae</taxon>
        <taxon>Dyadobacter</taxon>
    </lineage>
</organism>
<proteinExistence type="inferred from homology"/>
<keyword evidence="10" id="KW-1185">Reference proteome</keyword>
<dbReference type="OrthoDB" id="9794888at2"/>
<feature type="domain" description="SusD-like N-terminal" evidence="8">
    <location>
        <begin position="50"/>
        <end position="228"/>
    </location>
</feature>
<comment type="similarity">
    <text evidence="2">Belongs to the SusD family.</text>
</comment>
<dbReference type="GO" id="GO:0009279">
    <property type="term" value="C:cell outer membrane"/>
    <property type="evidence" value="ECO:0007669"/>
    <property type="project" value="UniProtKB-SubCell"/>
</dbReference>
<dbReference type="STRING" id="471854.Dfer_1743"/>
<evidence type="ECO:0000259" key="8">
    <source>
        <dbReference type="Pfam" id="PF14322"/>
    </source>
</evidence>
<feature type="domain" description="RagB/SusD" evidence="7">
    <location>
        <begin position="329"/>
        <end position="465"/>
    </location>
</feature>
<dbReference type="InterPro" id="IPR033985">
    <property type="entry name" value="SusD-like_N"/>
</dbReference>
<evidence type="ECO:0000256" key="5">
    <source>
        <dbReference type="ARBA" id="ARBA00023237"/>
    </source>
</evidence>
<keyword evidence="5" id="KW-0998">Cell outer membrane</keyword>
<dbReference type="InterPro" id="IPR012944">
    <property type="entry name" value="SusD_RagB_dom"/>
</dbReference>
<keyword evidence="3 6" id="KW-0732">Signal</keyword>
<evidence type="ECO:0000256" key="4">
    <source>
        <dbReference type="ARBA" id="ARBA00023136"/>
    </source>
</evidence>
<dbReference type="KEGG" id="dfe:Dfer_1743"/>
<evidence type="ECO:0000259" key="7">
    <source>
        <dbReference type="Pfam" id="PF07980"/>
    </source>
</evidence>
<evidence type="ECO:0000256" key="3">
    <source>
        <dbReference type="ARBA" id="ARBA00022729"/>
    </source>
</evidence>
<dbReference type="eggNOG" id="COG2913">
    <property type="taxonomic scope" value="Bacteria"/>
</dbReference>
<sequence>MKPSLLNRVLKNAWLAVALAAIAASQESCKSYLEIPPPTTDLTRTTVFSDASSVEATVNGLYTLTFIDINFWSYAPHFYGGMMADELYPRSVNVFDDLLFNQYNPSTDTYGKFWQNGYKVIYHANSIITGLADVTFLPEILHKRYIAEAKFFRAYIYLLLSGYYGDVPLITTTDIKETDSAPRSPKAAVIALVVADLKDVIADLSRMDMPKTRVNALAAQSLLARVYLYSQQWEEAAAAATAAIAGNARLESALDSVFLRSSDETIWTISSSGSRPDQGDRTTYGLMLLPSPTNLNYGLPKSLYNSFEPGDKRRSTWIGIFAVSPDTILFTAKYKQKSTNMGPMLAEDDVVMRLAEQYLIRAEANAAMGKTSESAADLNVLRRRAGLRDLPSDMRKEQLVLQVEKERRAELFVEGHRWFDIVRTGRANAVFGAAKPATWKPHAVLLPIPQAEMDLNQNLVQNPGYQ</sequence>